<protein>
    <submittedName>
        <fullName evidence="1">4-azaleucine resistance probable transporter AzlC</fullName>
    </submittedName>
</protein>
<evidence type="ECO:0000313" key="2">
    <source>
        <dbReference type="Proteomes" id="UP000192328"/>
    </source>
</evidence>
<evidence type="ECO:0000313" key="1">
    <source>
        <dbReference type="EMBL" id="SMC52529.1"/>
    </source>
</evidence>
<accession>A0AC61PKD0</accession>
<proteinExistence type="predicted"/>
<organism evidence="1 2">
    <name type="scientific">Aristaeella lactis</name>
    <dbReference type="NCBI Taxonomy" id="3046383"/>
    <lineage>
        <taxon>Bacteria</taxon>
        <taxon>Bacillati</taxon>
        <taxon>Bacillota</taxon>
        <taxon>Clostridia</taxon>
        <taxon>Eubacteriales</taxon>
        <taxon>Aristaeellaceae</taxon>
        <taxon>Aristaeella</taxon>
    </lineage>
</organism>
<gene>
    <name evidence="1" type="ORF">SAMN06297397_1230</name>
</gene>
<dbReference type="Proteomes" id="UP000192328">
    <property type="component" value="Unassembled WGS sequence"/>
</dbReference>
<reference evidence="1" key="1">
    <citation type="submission" date="2017-04" db="EMBL/GenBank/DDBJ databases">
        <authorList>
            <person name="Varghese N."/>
            <person name="Submissions S."/>
        </authorList>
    </citation>
    <scope>NUCLEOTIDE SEQUENCE</scope>
    <source>
        <strain evidence="1">WTE2008</strain>
    </source>
</reference>
<name>A0AC61PKD0_9FIRM</name>
<dbReference type="EMBL" id="FWXZ01000002">
    <property type="protein sequence ID" value="SMC52529.1"/>
    <property type="molecule type" value="Genomic_DNA"/>
</dbReference>
<sequence>MRALTARKAFLKSLPVLGGYLILGMGFGILAGRAGYGILWVLAMSLLMFAGSMQFVGIGLLQGGASVLITALTTVMVNARHLFYSISMIGRYKNAGRYKPYLIFALTDETYSLLCDGSAPEGTDPDLFCFLVSLFNHSYWVLGSVAGSLLGGVLPFPSVGIEFSMTALFIASFTEQWLTSKDHLPALTGLLGTLACLLLFGPERFLIPAMLLITLVLTLFRNRITAGKKVEP</sequence>
<keyword evidence="2" id="KW-1185">Reference proteome</keyword>
<comment type="caution">
    <text evidence="1">The sequence shown here is derived from an EMBL/GenBank/DDBJ whole genome shotgun (WGS) entry which is preliminary data.</text>
</comment>